<dbReference type="EMBL" id="JBBPFD010000021">
    <property type="protein sequence ID" value="KAK7881941.1"/>
    <property type="molecule type" value="Genomic_DNA"/>
</dbReference>
<reference evidence="3" key="1">
    <citation type="submission" date="2024-04" db="EMBL/GenBank/DDBJ databases">
        <title>Salinicola lusitanus LLJ914,a marine bacterium isolated from the Okinawa Trough.</title>
        <authorList>
            <person name="Li J."/>
        </authorList>
    </citation>
    <scope>NUCLEOTIDE SEQUENCE [LARGE SCALE GENOMIC DNA]</scope>
</reference>
<feature type="region of interest" description="Disordered" evidence="1">
    <location>
        <begin position="94"/>
        <end position="113"/>
    </location>
</feature>
<accession>A0AAW0MTP3</accession>
<organism evidence="2 3">
    <name type="scientific">Mugilogobius chulae</name>
    <name type="common">yellowstripe goby</name>
    <dbReference type="NCBI Taxonomy" id="88201"/>
    <lineage>
        <taxon>Eukaryota</taxon>
        <taxon>Metazoa</taxon>
        <taxon>Chordata</taxon>
        <taxon>Craniata</taxon>
        <taxon>Vertebrata</taxon>
        <taxon>Euteleostomi</taxon>
        <taxon>Actinopterygii</taxon>
        <taxon>Neopterygii</taxon>
        <taxon>Teleostei</taxon>
        <taxon>Neoteleostei</taxon>
        <taxon>Acanthomorphata</taxon>
        <taxon>Gobiaria</taxon>
        <taxon>Gobiiformes</taxon>
        <taxon>Gobioidei</taxon>
        <taxon>Gobiidae</taxon>
        <taxon>Gobionellinae</taxon>
        <taxon>Mugilogobius</taxon>
    </lineage>
</organism>
<dbReference type="Gene3D" id="1.20.1070.10">
    <property type="entry name" value="Rhodopsin 7-helix transmembrane proteins"/>
    <property type="match status" value="1"/>
</dbReference>
<sequence>MLLLVMAGVRRVLRALPPAAPALPALRGRCSRVLQLLKELAVLLSALNVCLDPLIYLLFSQAFRSQLGLKNVFGAASSTANANVSANASANASANVSANESNKSLEGHSQGVL</sequence>
<gene>
    <name evidence="2" type="ORF">WMY93_028115</name>
</gene>
<protein>
    <recommendedName>
        <fullName evidence="4">G-protein coupled receptors family 1 profile domain-containing protein</fullName>
    </recommendedName>
</protein>
<dbReference type="SUPFAM" id="SSF81321">
    <property type="entry name" value="Family A G protein-coupled receptor-like"/>
    <property type="match status" value="1"/>
</dbReference>
<keyword evidence="3" id="KW-1185">Reference proteome</keyword>
<evidence type="ECO:0000313" key="3">
    <source>
        <dbReference type="Proteomes" id="UP001460270"/>
    </source>
</evidence>
<dbReference type="Proteomes" id="UP001460270">
    <property type="component" value="Unassembled WGS sequence"/>
</dbReference>
<name>A0AAW0MTP3_9GOBI</name>
<evidence type="ECO:0000256" key="1">
    <source>
        <dbReference type="SAM" id="MobiDB-lite"/>
    </source>
</evidence>
<evidence type="ECO:0008006" key="4">
    <source>
        <dbReference type="Google" id="ProtNLM"/>
    </source>
</evidence>
<comment type="caution">
    <text evidence="2">The sequence shown here is derived from an EMBL/GenBank/DDBJ whole genome shotgun (WGS) entry which is preliminary data.</text>
</comment>
<dbReference type="AlphaFoldDB" id="A0AAW0MTP3"/>
<evidence type="ECO:0000313" key="2">
    <source>
        <dbReference type="EMBL" id="KAK7881941.1"/>
    </source>
</evidence>
<proteinExistence type="predicted"/>